<gene>
    <name evidence="1" type="ORF">LPJ66_006267</name>
</gene>
<accession>A0ACC1IDL3</accession>
<reference evidence="1" key="1">
    <citation type="submission" date="2022-07" db="EMBL/GenBank/DDBJ databases">
        <title>Phylogenomic reconstructions and comparative analyses of Kickxellomycotina fungi.</title>
        <authorList>
            <person name="Reynolds N.K."/>
            <person name="Stajich J.E."/>
            <person name="Barry K."/>
            <person name="Grigoriev I.V."/>
            <person name="Crous P."/>
            <person name="Smith M.E."/>
        </authorList>
    </citation>
    <scope>NUCLEOTIDE SEQUENCE</scope>
    <source>
        <strain evidence="1">Benny 63K</strain>
    </source>
</reference>
<organism evidence="1 2">
    <name type="scientific">Kickxella alabastrina</name>
    <dbReference type="NCBI Taxonomy" id="61397"/>
    <lineage>
        <taxon>Eukaryota</taxon>
        <taxon>Fungi</taxon>
        <taxon>Fungi incertae sedis</taxon>
        <taxon>Zoopagomycota</taxon>
        <taxon>Kickxellomycotina</taxon>
        <taxon>Kickxellomycetes</taxon>
        <taxon>Kickxellales</taxon>
        <taxon>Kickxellaceae</taxon>
        <taxon>Kickxella</taxon>
    </lineage>
</organism>
<dbReference type="EMBL" id="JANBPG010000972">
    <property type="protein sequence ID" value="KAJ1892568.1"/>
    <property type="molecule type" value="Genomic_DNA"/>
</dbReference>
<dbReference type="Proteomes" id="UP001150581">
    <property type="component" value="Unassembled WGS sequence"/>
</dbReference>
<sequence length="468" mass="50921">MTNQDELQTLTRTLCHTPHRAVLLKNAFQFHSDLTGRRTNGSTVTDRTLFSACEPRTHVDVLQPPNDPFILDNIFKSQKSKRRGLLSWNPMPSTDTSGHMERPGGLAPMWDFSRQIRARNRRRSILGNKVSFTSMRRRRQKSDASNYSGGSVVGDHTRSISDPTRVSIVVSPAVLETSSALRSSFSVSSASLNDGSTTEEDYDGSSGASSPRSLPSSTATISGPPHLTPPPATAYRRLEPFPKLRHNSNIMDFDFRLSDMFSNEALFDDDKGRFSLGIALSHTATIPSQPTKSPYTPACAHPVANEHVEVQRPEPVFLRTIDSRLRSQRYFSMPCAPPKPSFLFSKRKTASQLIIGHKPDATPVFMMQVTLCGMTSPPTGTRNAELSKIEGPGQLPPPSTASLTNIASVSASNPDISGSCISSSGNGSTATAARGSNAGWFMPASIRLLRKLAACGPVRRKRPLVTGD</sequence>
<proteinExistence type="predicted"/>
<comment type="caution">
    <text evidence="1">The sequence shown here is derived from an EMBL/GenBank/DDBJ whole genome shotgun (WGS) entry which is preliminary data.</text>
</comment>
<evidence type="ECO:0000313" key="2">
    <source>
        <dbReference type="Proteomes" id="UP001150581"/>
    </source>
</evidence>
<keyword evidence="2" id="KW-1185">Reference proteome</keyword>
<evidence type="ECO:0000313" key="1">
    <source>
        <dbReference type="EMBL" id="KAJ1892568.1"/>
    </source>
</evidence>
<protein>
    <submittedName>
        <fullName evidence="1">Uncharacterized protein</fullName>
    </submittedName>
</protein>
<name>A0ACC1IDL3_9FUNG</name>